<feature type="compositionally biased region" description="Polar residues" evidence="1">
    <location>
        <begin position="124"/>
        <end position="133"/>
    </location>
</feature>
<dbReference type="AlphaFoldDB" id="A0A9N8PZ75"/>
<feature type="compositionally biased region" description="Pro residues" evidence="1">
    <location>
        <begin position="562"/>
        <end position="573"/>
    </location>
</feature>
<keyword evidence="4" id="KW-1185">Reference proteome</keyword>
<feature type="chain" id="PRO_5040106850" evidence="2">
    <location>
        <begin position="24"/>
        <end position="611"/>
    </location>
</feature>
<feature type="compositionally biased region" description="Low complexity" evidence="1">
    <location>
        <begin position="134"/>
        <end position="171"/>
    </location>
</feature>
<feature type="region of interest" description="Disordered" evidence="1">
    <location>
        <begin position="409"/>
        <end position="470"/>
    </location>
</feature>
<dbReference type="EMBL" id="LR824007">
    <property type="protein sequence ID" value="CAD0196467.1"/>
    <property type="molecule type" value="Genomic_DNA"/>
</dbReference>
<evidence type="ECO:0000256" key="1">
    <source>
        <dbReference type="SAM" id="MobiDB-lite"/>
    </source>
</evidence>
<accession>A0A9N8PZ75</accession>
<proteinExistence type="predicted"/>
<keyword evidence="2" id="KW-0732">Signal</keyword>
<feature type="region of interest" description="Disordered" evidence="1">
    <location>
        <begin position="124"/>
        <end position="171"/>
    </location>
</feature>
<dbReference type="OrthoDB" id="7369567at2759"/>
<evidence type="ECO:0000313" key="4">
    <source>
        <dbReference type="Proteomes" id="UP001154114"/>
    </source>
</evidence>
<protein>
    <submittedName>
        <fullName evidence="3">Uncharacterized protein</fullName>
    </submittedName>
</protein>
<dbReference type="Proteomes" id="UP001154114">
    <property type="component" value="Chromosome 4"/>
</dbReference>
<feature type="signal peptide" evidence="2">
    <location>
        <begin position="1"/>
        <end position="23"/>
    </location>
</feature>
<evidence type="ECO:0000256" key="2">
    <source>
        <dbReference type="SAM" id="SignalP"/>
    </source>
</evidence>
<feature type="region of interest" description="Disordered" evidence="1">
    <location>
        <begin position="348"/>
        <end position="393"/>
    </location>
</feature>
<feature type="region of interest" description="Disordered" evidence="1">
    <location>
        <begin position="553"/>
        <end position="589"/>
    </location>
</feature>
<gene>
    <name evidence="3" type="ORF">CINC_LOCUS10757</name>
</gene>
<sequence length="611" mass="69349">MTRLAPGSLRLLAGAALLALALAQEYCNTATTGPRTGQAVTMEPHDIEPNVLTFEINEPDVCPDSTPTSLIVTACDTDLGPQVYLLDSTRGLVIRESNLEQSAHVYMTYYCPYGLDSDESTVEITESVTPKTRLSQSQPQQPSQSSLPVLQPYIDPSSSSSTESSQVLSDSSLVELPSIQMESRFSSVPKNVPSPHTRFEFPLPPSMNLVSRWKENESNPFGWMKHGNPSLVKRLSSSLPEKPAAFSNRTPSWFKKPAKGPSSPWIKQRSNLARPQRRSNSRPNTLSRFYDNDYSHSEDNTISLLWEDDPVYDGWWPEVPKNHGNNGLHRPYNSPSHRWKQEELPENSFMEHTSSLPIRHPPNYPSPSHKKDPPLLSEFRDKPSPLTPYANSKDSKLPKLLLLLQDHQSDRPVSRQKCSSAHSVEDAEPWWPNDPQADDDVPWQHEYPSDYNTDDEDDTWPMGRHDDEDDPWARHVQYLKVHPLHKQSHPSSEQCPQCPSDNYMDYDNQFKARFSPASHKKETHSPESHNFHSQPVLTERPMLSSTVRNSLSWKKQQVLVRQPPPPHVQPPPKGHSFEPDPAEQSPSPWGFLSRLLLSHPTFRESTHVIRI</sequence>
<organism evidence="3 4">
    <name type="scientific">Chrysodeixis includens</name>
    <name type="common">Soybean looper</name>
    <name type="synonym">Pseudoplusia includens</name>
    <dbReference type="NCBI Taxonomy" id="689277"/>
    <lineage>
        <taxon>Eukaryota</taxon>
        <taxon>Metazoa</taxon>
        <taxon>Ecdysozoa</taxon>
        <taxon>Arthropoda</taxon>
        <taxon>Hexapoda</taxon>
        <taxon>Insecta</taxon>
        <taxon>Pterygota</taxon>
        <taxon>Neoptera</taxon>
        <taxon>Endopterygota</taxon>
        <taxon>Lepidoptera</taxon>
        <taxon>Glossata</taxon>
        <taxon>Ditrysia</taxon>
        <taxon>Noctuoidea</taxon>
        <taxon>Noctuidae</taxon>
        <taxon>Plusiinae</taxon>
        <taxon>Chrysodeixis</taxon>
    </lineage>
</organism>
<name>A0A9N8PZ75_CHRIL</name>
<feature type="region of interest" description="Disordered" evidence="1">
    <location>
        <begin position="241"/>
        <end position="293"/>
    </location>
</feature>
<reference evidence="3" key="1">
    <citation type="submission" date="2021-12" db="EMBL/GenBank/DDBJ databases">
        <authorList>
            <person name="King R."/>
        </authorList>
    </citation>
    <scope>NUCLEOTIDE SEQUENCE</scope>
</reference>
<feature type="compositionally biased region" description="Basic and acidic residues" evidence="1">
    <location>
        <begin position="369"/>
        <end position="383"/>
    </location>
</feature>
<evidence type="ECO:0000313" key="3">
    <source>
        <dbReference type="EMBL" id="CAD0196467.1"/>
    </source>
</evidence>